<accession>X1TRU3</accession>
<dbReference type="InterPro" id="IPR011990">
    <property type="entry name" value="TPR-like_helical_dom_sf"/>
</dbReference>
<organism evidence="1">
    <name type="scientific">marine sediment metagenome</name>
    <dbReference type="NCBI Taxonomy" id="412755"/>
    <lineage>
        <taxon>unclassified sequences</taxon>
        <taxon>metagenomes</taxon>
        <taxon>ecological metagenomes</taxon>
    </lineage>
</organism>
<gene>
    <name evidence="1" type="ORF">S12H4_41630</name>
</gene>
<dbReference type="Gene3D" id="1.25.40.10">
    <property type="entry name" value="Tetratricopeptide repeat domain"/>
    <property type="match status" value="1"/>
</dbReference>
<sequence>RFSMAREYYLRALNLLPDNPRLLLVLARIEQELQNSEQALDYYNRLKVLSPQLAGKIRIVQTAADSSGRSEQINKETEAVPWQE</sequence>
<dbReference type="EMBL" id="BARW01025389">
    <property type="protein sequence ID" value="GAJ08048.1"/>
    <property type="molecule type" value="Genomic_DNA"/>
</dbReference>
<reference evidence="1" key="1">
    <citation type="journal article" date="2014" name="Front. Microbiol.">
        <title>High frequency of phylogenetically diverse reductive dehalogenase-homologous genes in deep subseafloor sedimentary metagenomes.</title>
        <authorList>
            <person name="Kawai M."/>
            <person name="Futagami T."/>
            <person name="Toyoda A."/>
            <person name="Takaki Y."/>
            <person name="Nishi S."/>
            <person name="Hori S."/>
            <person name="Arai W."/>
            <person name="Tsubouchi T."/>
            <person name="Morono Y."/>
            <person name="Uchiyama I."/>
            <person name="Ito T."/>
            <person name="Fujiyama A."/>
            <person name="Inagaki F."/>
            <person name="Takami H."/>
        </authorList>
    </citation>
    <scope>NUCLEOTIDE SEQUENCE</scope>
    <source>
        <strain evidence="1">Expedition CK06-06</strain>
    </source>
</reference>
<name>X1TRU3_9ZZZZ</name>
<comment type="caution">
    <text evidence="1">The sequence shown here is derived from an EMBL/GenBank/DDBJ whole genome shotgun (WGS) entry which is preliminary data.</text>
</comment>
<feature type="non-terminal residue" evidence="1">
    <location>
        <position position="1"/>
    </location>
</feature>
<dbReference type="SUPFAM" id="SSF48452">
    <property type="entry name" value="TPR-like"/>
    <property type="match status" value="1"/>
</dbReference>
<protein>
    <submittedName>
        <fullName evidence="1">Uncharacterized protein</fullName>
    </submittedName>
</protein>
<dbReference type="AlphaFoldDB" id="X1TRU3"/>
<evidence type="ECO:0000313" key="1">
    <source>
        <dbReference type="EMBL" id="GAJ08048.1"/>
    </source>
</evidence>
<proteinExistence type="predicted"/>